<name>A0ABU3PSH3_9ACTN</name>
<accession>A0ABU3PSH3</accession>
<organism evidence="1 2">
    <name type="scientific">Nocardioides imazamoxiresistens</name>
    <dbReference type="NCBI Taxonomy" id="3231893"/>
    <lineage>
        <taxon>Bacteria</taxon>
        <taxon>Bacillati</taxon>
        <taxon>Actinomycetota</taxon>
        <taxon>Actinomycetes</taxon>
        <taxon>Propionibacteriales</taxon>
        <taxon>Nocardioidaceae</taxon>
        <taxon>Nocardioides</taxon>
    </lineage>
</organism>
<evidence type="ECO:0008006" key="3">
    <source>
        <dbReference type="Google" id="ProtNLM"/>
    </source>
</evidence>
<evidence type="ECO:0000313" key="1">
    <source>
        <dbReference type="EMBL" id="MDT9591735.1"/>
    </source>
</evidence>
<dbReference type="Proteomes" id="UP001268542">
    <property type="component" value="Unassembled WGS sequence"/>
</dbReference>
<reference evidence="1 2" key="1">
    <citation type="submission" date="2023-08" db="EMBL/GenBank/DDBJ databases">
        <title>Nocardioides seae sp. nov., a bacterium isolated from a soil.</title>
        <authorList>
            <person name="Wang X."/>
        </authorList>
    </citation>
    <scope>NUCLEOTIDE SEQUENCE [LARGE SCALE GENOMIC DNA]</scope>
    <source>
        <strain evidence="1 2">YZH12</strain>
    </source>
</reference>
<comment type="caution">
    <text evidence="1">The sequence shown here is derived from an EMBL/GenBank/DDBJ whole genome shotgun (WGS) entry which is preliminary data.</text>
</comment>
<sequence length="158" mass="18259">MSDASLHDRMDRLVGTWRTEGVVEDGGEHDGQSWRGFDVYEWFPGRRHLVHRVDVRIFGERRETLEVLTPRDATSIDQVAYEADGDVGRSEGWFDDEGRYRNDLPGARAVLTFTGADTMAAVWERRDADAWVPWMRVRFTRVGSPHVEVRSKDDHLGW</sequence>
<dbReference type="EMBL" id="JAVYII010000001">
    <property type="protein sequence ID" value="MDT9591735.1"/>
    <property type="molecule type" value="Genomic_DNA"/>
</dbReference>
<gene>
    <name evidence="1" type="ORF">RDV89_01555</name>
</gene>
<keyword evidence="2" id="KW-1185">Reference proteome</keyword>
<protein>
    <recommendedName>
        <fullName evidence="3">DUF1579 domain-containing protein</fullName>
    </recommendedName>
</protein>
<evidence type="ECO:0000313" key="2">
    <source>
        <dbReference type="Proteomes" id="UP001268542"/>
    </source>
</evidence>
<proteinExistence type="predicted"/>
<dbReference type="RefSeq" id="WP_315730751.1">
    <property type="nucleotide sequence ID" value="NZ_JAVYII010000001.1"/>
</dbReference>